<dbReference type="Gene3D" id="3.50.50.60">
    <property type="entry name" value="FAD/NAD(P)-binding domain"/>
    <property type="match status" value="1"/>
</dbReference>
<dbReference type="InterPro" id="IPR036188">
    <property type="entry name" value="FAD/NAD-bd_sf"/>
</dbReference>
<dbReference type="Pfam" id="PF01494">
    <property type="entry name" value="FAD_binding_3"/>
    <property type="match status" value="1"/>
</dbReference>
<dbReference type="GO" id="GO:0016709">
    <property type="term" value="F:oxidoreductase activity, acting on paired donors, with incorporation or reduction of molecular oxygen, NAD(P)H as one donor, and incorporation of one atom of oxygen"/>
    <property type="evidence" value="ECO:0007669"/>
    <property type="project" value="UniProtKB-ARBA"/>
</dbReference>
<evidence type="ECO:0000256" key="1">
    <source>
        <dbReference type="ARBA" id="ARBA00001974"/>
    </source>
</evidence>
<gene>
    <name evidence="5" type="ORF">KGA66_15085</name>
</gene>
<dbReference type="RefSeq" id="WP_211468746.1">
    <property type="nucleotide sequence ID" value="NZ_JAGSXH010000049.1"/>
</dbReference>
<evidence type="ECO:0000313" key="6">
    <source>
        <dbReference type="Proteomes" id="UP000677913"/>
    </source>
</evidence>
<comment type="cofactor">
    <cofactor evidence="1">
        <name>FAD</name>
        <dbReference type="ChEBI" id="CHEBI:57692"/>
    </cofactor>
</comment>
<name>A0A8J7WRS6_9ACTN</name>
<evidence type="ECO:0000259" key="4">
    <source>
        <dbReference type="Pfam" id="PF01494"/>
    </source>
</evidence>
<organism evidence="5 6">
    <name type="scientific">Actinocrinis puniceicyclus</name>
    <dbReference type="NCBI Taxonomy" id="977794"/>
    <lineage>
        <taxon>Bacteria</taxon>
        <taxon>Bacillati</taxon>
        <taxon>Actinomycetota</taxon>
        <taxon>Actinomycetes</taxon>
        <taxon>Catenulisporales</taxon>
        <taxon>Actinospicaceae</taxon>
        <taxon>Actinocrinis</taxon>
    </lineage>
</organism>
<dbReference type="InterPro" id="IPR002938">
    <property type="entry name" value="FAD-bd"/>
</dbReference>
<accession>A0A8J7WRS6</accession>
<dbReference type="GO" id="GO:0071949">
    <property type="term" value="F:FAD binding"/>
    <property type="evidence" value="ECO:0007669"/>
    <property type="project" value="InterPro"/>
</dbReference>
<evidence type="ECO:0000256" key="3">
    <source>
        <dbReference type="ARBA" id="ARBA00022827"/>
    </source>
</evidence>
<dbReference type="EMBL" id="JAGSXH010000049">
    <property type="protein sequence ID" value="MBS2964380.1"/>
    <property type="molecule type" value="Genomic_DNA"/>
</dbReference>
<dbReference type="AlphaFoldDB" id="A0A8J7WRS6"/>
<comment type="caution">
    <text evidence="5">The sequence shown here is derived from an EMBL/GenBank/DDBJ whole genome shotgun (WGS) entry which is preliminary data.</text>
</comment>
<sequence>MTVPASVGTGAAARPATPDPVLIVGAGPVGLVLACELLRRGVQPRVVDRAPGQVQGRPSKAILVWPRTLELVHGSGIAEEMTGSGHLLDGVRFYSDGRPLGAVHLTRLADTPYTNILMLPQWKTEQILLARLHALGGAVEWNTELVSVREEPDRAVAVLRRLDGAEETVRVPWLVGADGAHSTVRKLIGVPFNVTSPNATFAVGDCPVDGDLDERVLHYFYSRNGAMGVGPLGDRVFRFAVNIGPDEKPVRELFQAALDRRTGRTETFGRVGDPVWTAVFTVRCAVAGRFRAGRVFLVGDAAHVLSPAGGQGMNTGIQDAVNLAWKLAGVQLGRFRAQLLDSYDRERREAVAQVSASTSMQTRWGLIRTPAKAAARDALVRCAAATGVLQRGLAPLFSQTDLYYGPQRGSRFGRMWRYPQAVVGGRLPYLARLAGTAGGDGLMPALVLSRAGAEPARWSALRRRLLADLPADLPVIELDGAARSQDPTAALADLLGSKPAALLVRPDGHISAVAEAHAPEPIYAALQDLLAPAGVLGTAK</sequence>
<dbReference type="PRINTS" id="PR00420">
    <property type="entry name" value="RNGMNOXGNASE"/>
</dbReference>
<dbReference type="InterPro" id="IPR050641">
    <property type="entry name" value="RIFMO-like"/>
</dbReference>
<keyword evidence="6" id="KW-1185">Reference proteome</keyword>
<dbReference type="PANTHER" id="PTHR43004">
    <property type="entry name" value="TRK SYSTEM POTASSIUM UPTAKE PROTEIN"/>
    <property type="match status" value="1"/>
</dbReference>
<evidence type="ECO:0000313" key="5">
    <source>
        <dbReference type="EMBL" id="MBS2964380.1"/>
    </source>
</evidence>
<feature type="domain" description="FAD-binding" evidence="4">
    <location>
        <begin position="20"/>
        <end position="355"/>
    </location>
</feature>
<protein>
    <submittedName>
        <fullName evidence="5">FAD-dependent monooxygenase</fullName>
    </submittedName>
</protein>
<keyword evidence="5" id="KW-0560">Oxidoreductase</keyword>
<dbReference type="Proteomes" id="UP000677913">
    <property type="component" value="Unassembled WGS sequence"/>
</dbReference>
<dbReference type="SUPFAM" id="SSF51905">
    <property type="entry name" value="FAD/NAD(P)-binding domain"/>
    <property type="match status" value="1"/>
</dbReference>
<dbReference type="Gene3D" id="3.40.30.120">
    <property type="match status" value="1"/>
</dbReference>
<keyword evidence="5" id="KW-0503">Monooxygenase</keyword>
<keyword evidence="2" id="KW-0285">Flavoprotein</keyword>
<evidence type="ECO:0000256" key="2">
    <source>
        <dbReference type="ARBA" id="ARBA00022630"/>
    </source>
</evidence>
<dbReference type="PANTHER" id="PTHR43004:SF19">
    <property type="entry name" value="BINDING MONOOXYGENASE, PUTATIVE (JCVI)-RELATED"/>
    <property type="match status" value="1"/>
</dbReference>
<reference evidence="5" key="1">
    <citation type="submission" date="2021-04" db="EMBL/GenBank/DDBJ databases">
        <title>Genome based classification of Actinospica acidithermotolerans sp. nov., an actinobacterium isolated from an Indonesian hot spring.</title>
        <authorList>
            <person name="Kusuma A.B."/>
            <person name="Putra K.E."/>
            <person name="Nafisah S."/>
            <person name="Loh J."/>
            <person name="Nouioui I."/>
            <person name="Goodfellow M."/>
        </authorList>
    </citation>
    <scope>NUCLEOTIDE SEQUENCE</scope>
    <source>
        <strain evidence="5">DSM 45618</strain>
    </source>
</reference>
<proteinExistence type="predicted"/>
<keyword evidence="3" id="KW-0274">FAD</keyword>
<dbReference type="Gene3D" id="3.30.70.2450">
    <property type="match status" value="1"/>
</dbReference>